<evidence type="ECO:0000256" key="1">
    <source>
        <dbReference type="SAM" id="SignalP"/>
    </source>
</evidence>
<accession>A0A2M4DGV6</accession>
<proteinExistence type="predicted"/>
<organism evidence="2">
    <name type="scientific">Anopheles darlingi</name>
    <name type="common">Mosquito</name>
    <dbReference type="NCBI Taxonomy" id="43151"/>
    <lineage>
        <taxon>Eukaryota</taxon>
        <taxon>Metazoa</taxon>
        <taxon>Ecdysozoa</taxon>
        <taxon>Arthropoda</taxon>
        <taxon>Hexapoda</taxon>
        <taxon>Insecta</taxon>
        <taxon>Pterygota</taxon>
        <taxon>Neoptera</taxon>
        <taxon>Endopterygota</taxon>
        <taxon>Diptera</taxon>
        <taxon>Nematocera</taxon>
        <taxon>Culicoidea</taxon>
        <taxon>Culicidae</taxon>
        <taxon>Anophelinae</taxon>
        <taxon>Anopheles</taxon>
    </lineage>
</organism>
<reference evidence="2" key="1">
    <citation type="submission" date="2018-01" db="EMBL/GenBank/DDBJ databases">
        <title>An insight into the sialome of Amazonian anophelines.</title>
        <authorList>
            <person name="Ribeiro J.M."/>
            <person name="Scarpassa V."/>
            <person name="Calvo E."/>
        </authorList>
    </citation>
    <scope>NUCLEOTIDE SEQUENCE</scope>
</reference>
<name>A0A2M4DGV6_ANODA</name>
<keyword evidence="1" id="KW-0732">Signal</keyword>
<protein>
    <submittedName>
        <fullName evidence="2">Putative secreted protein</fullName>
    </submittedName>
</protein>
<dbReference type="AlphaFoldDB" id="A0A2M4DGV6"/>
<evidence type="ECO:0000313" key="2">
    <source>
        <dbReference type="EMBL" id="MBW76822.1"/>
    </source>
</evidence>
<dbReference type="EMBL" id="GGFL01012644">
    <property type="protein sequence ID" value="MBW76822.1"/>
    <property type="molecule type" value="Transcribed_RNA"/>
</dbReference>
<sequence>MLLLLLLMRLLLLLLLLHSSNIVGRTTVPNPFLAFARLSTDASQQWFQLFVRHVIIERIDRTDDLVRKTGR</sequence>
<feature type="signal peptide" evidence="1">
    <location>
        <begin position="1"/>
        <end position="19"/>
    </location>
</feature>
<feature type="chain" id="PRO_5014636893" evidence="1">
    <location>
        <begin position="20"/>
        <end position="71"/>
    </location>
</feature>